<dbReference type="InterPro" id="IPR005025">
    <property type="entry name" value="FMN_Rdtase-like_dom"/>
</dbReference>
<dbReference type="EMBL" id="CYZR01000001">
    <property type="protein sequence ID" value="CUN40631.1"/>
    <property type="molecule type" value="Genomic_DNA"/>
</dbReference>
<comment type="caution">
    <text evidence="4">The sequence shown here is derived from an EMBL/GenBank/DDBJ whole genome shotgun (WGS) entry which is preliminary data.</text>
</comment>
<dbReference type="Gene3D" id="3.40.50.360">
    <property type="match status" value="1"/>
</dbReference>
<evidence type="ECO:0000313" key="4">
    <source>
        <dbReference type="EMBL" id="CUN40631.1"/>
    </source>
</evidence>
<dbReference type="Pfam" id="PF03358">
    <property type="entry name" value="FMN_red"/>
    <property type="match status" value="1"/>
</dbReference>
<dbReference type="PANTHER" id="PTHR43278:SF4">
    <property type="entry name" value="NAD(P)H-DEPENDENT FMN-CONTAINING OXIDOREDUCTASE YWQN-RELATED"/>
    <property type="match status" value="1"/>
</dbReference>
<keyword evidence="5" id="KW-1185">Reference proteome</keyword>
<dbReference type="InterPro" id="IPR051796">
    <property type="entry name" value="ISF_SsuE-like"/>
</dbReference>
<evidence type="ECO:0000313" key="5">
    <source>
        <dbReference type="Proteomes" id="UP000095488"/>
    </source>
</evidence>
<organism evidence="4 5">
    <name type="scientific">Sarcina ventriculi</name>
    <name type="common">Clostridium ventriculi</name>
    <dbReference type="NCBI Taxonomy" id="1267"/>
    <lineage>
        <taxon>Bacteria</taxon>
        <taxon>Bacillati</taxon>
        <taxon>Bacillota</taxon>
        <taxon>Clostridia</taxon>
        <taxon>Eubacteriales</taxon>
        <taxon>Clostridiaceae</taxon>
        <taxon>Sarcina</taxon>
    </lineage>
</organism>
<name>A0ABM9UML8_SARVE</name>
<dbReference type="PANTHER" id="PTHR43278">
    <property type="entry name" value="NAD(P)H-DEPENDENT FMN-CONTAINING OXIDOREDUCTASE YWQN-RELATED"/>
    <property type="match status" value="1"/>
</dbReference>
<reference evidence="4 5" key="1">
    <citation type="submission" date="2015-09" db="EMBL/GenBank/DDBJ databases">
        <authorList>
            <consortium name="Pathogen Informatics"/>
        </authorList>
    </citation>
    <scope>NUCLEOTIDE SEQUENCE [LARGE SCALE GENOMIC DNA]</scope>
    <source>
        <strain evidence="4 5">2789STDY5834858</strain>
    </source>
</reference>
<accession>A0ABM9UML8</accession>
<evidence type="ECO:0000256" key="2">
    <source>
        <dbReference type="ARBA" id="ARBA00022643"/>
    </source>
</evidence>
<dbReference type="Proteomes" id="UP000095488">
    <property type="component" value="Unassembled WGS sequence"/>
</dbReference>
<proteinExistence type="predicted"/>
<feature type="domain" description="NADPH-dependent FMN reductase-like" evidence="3">
    <location>
        <begin position="3"/>
        <end position="140"/>
    </location>
</feature>
<keyword evidence="2" id="KW-0288">FMN</keyword>
<dbReference type="SUPFAM" id="SSF52218">
    <property type="entry name" value="Flavoproteins"/>
    <property type="match status" value="1"/>
</dbReference>
<protein>
    <submittedName>
        <fullName evidence="4">Cd1</fullName>
    </submittedName>
</protein>
<gene>
    <name evidence="4" type="ORF">ERS852473_00024</name>
</gene>
<dbReference type="InterPro" id="IPR029039">
    <property type="entry name" value="Flavoprotein-like_sf"/>
</dbReference>
<evidence type="ECO:0000259" key="3">
    <source>
        <dbReference type="Pfam" id="PF03358"/>
    </source>
</evidence>
<evidence type="ECO:0000256" key="1">
    <source>
        <dbReference type="ARBA" id="ARBA00022630"/>
    </source>
</evidence>
<sequence>MKNILLINCSKRKKNTYNLLLQAQENLKRHDFNTEIINLHDYKINFCIGCECCILKGYCVLNDDVNILMEKLKKCDGFIIGTPVYLNNMSGILKAFIDRTCVWFHRSDIAGKPSFLIINTQGSGAKNTLKSIEESLRQWGVFSCGHALRIGSKIHSKPLTSDELSTFMNIVCNKAEYTPSFKDVSYFSVQKALAMNIFSLDKAFWIENNWNELYFYPNSRINMFKKLYGQFLYSMISKNLIKAKSNKNAISN</sequence>
<dbReference type="RefSeq" id="WP_055256936.1">
    <property type="nucleotide sequence ID" value="NZ_CABIXL010000001.1"/>
</dbReference>
<keyword evidence="1" id="KW-0285">Flavoprotein</keyword>